<comment type="similarity">
    <text evidence="4 7">Belongs to the glucosamine/galactosamine-6-phosphate isomerase family. 6-phosphogluconolactonase subfamily.</text>
</comment>
<dbReference type="InterPro" id="IPR006148">
    <property type="entry name" value="Glc/Gal-6P_isomerase"/>
</dbReference>
<reference evidence="9 10" key="1">
    <citation type="submission" date="2018-08" db="EMBL/GenBank/DDBJ databases">
        <authorList>
            <person name="Khan S.A."/>
        </authorList>
    </citation>
    <scope>NUCLEOTIDE SEQUENCE [LARGE SCALE GENOMIC DNA]</scope>
    <source>
        <strain evidence="9 10">GTF-13</strain>
    </source>
</reference>
<name>A0A3P3VJ63_9GAMM</name>
<comment type="caution">
    <text evidence="9">The sequence shown here is derived from an EMBL/GenBank/DDBJ whole genome shotgun (WGS) entry which is preliminary data.</text>
</comment>
<evidence type="ECO:0000256" key="1">
    <source>
        <dbReference type="ARBA" id="ARBA00000832"/>
    </source>
</evidence>
<evidence type="ECO:0000259" key="8">
    <source>
        <dbReference type="Pfam" id="PF01182"/>
    </source>
</evidence>
<comment type="catalytic activity">
    <reaction evidence="1 7">
        <text>6-phospho-D-glucono-1,5-lactone + H2O = 6-phospho-D-gluconate + H(+)</text>
        <dbReference type="Rhea" id="RHEA:12556"/>
        <dbReference type="ChEBI" id="CHEBI:15377"/>
        <dbReference type="ChEBI" id="CHEBI:15378"/>
        <dbReference type="ChEBI" id="CHEBI:57955"/>
        <dbReference type="ChEBI" id="CHEBI:58759"/>
        <dbReference type="EC" id="3.1.1.31"/>
    </reaction>
</comment>
<dbReference type="Pfam" id="PF01182">
    <property type="entry name" value="Glucosamine_iso"/>
    <property type="match status" value="1"/>
</dbReference>
<dbReference type="Proteomes" id="UP000280792">
    <property type="component" value="Unassembled WGS sequence"/>
</dbReference>
<dbReference type="AlphaFoldDB" id="A0A3P3VJ63"/>
<dbReference type="GO" id="GO:0017057">
    <property type="term" value="F:6-phosphogluconolactonase activity"/>
    <property type="evidence" value="ECO:0007669"/>
    <property type="project" value="UniProtKB-UniRule"/>
</dbReference>
<dbReference type="SUPFAM" id="SSF100950">
    <property type="entry name" value="NagB/RpiA/CoA transferase-like"/>
    <property type="match status" value="1"/>
</dbReference>
<dbReference type="EC" id="3.1.1.31" evidence="5 7"/>
<evidence type="ECO:0000256" key="3">
    <source>
        <dbReference type="ARBA" id="ARBA00004961"/>
    </source>
</evidence>
<evidence type="ECO:0000256" key="6">
    <source>
        <dbReference type="ARBA" id="ARBA00020337"/>
    </source>
</evidence>
<dbReference type="PANTHER" id="PTHR11054:SF0">
    <property type="entry name" value="6-PHOSPHOGLUCONOLACTONASE"/>
    <property type="match status" value="1"/>
</dbReference>
<dbReference type="GO" id="GO:0005975">
    <property type="term" value="P:carbohydrate metabolic process"/>
    <property type="evidence" value="ECO:0007669"/>
    <property type="project" value="UniProtKB-UniRule"/>
</dbReference>
<gene>
    <name evidence="7 9" type="primary">pgl</name>
    <name evidence="9" type="ORF">D0544_10955</name>
</gene>
<comment type="pathway">
    <text evidence="3 7">Carbohydrate degradation; pentose phosphate pathway; D-ribulose 5-phosphate from D-glucose 6-phosphate (oxidative stage): step 2/3.</text>
</comment>
<dbReference type="UniPathway" id="UPA00115">
    <property type="reaction ID" value="UER00409"/>
</dbReference>
<keyword evidence="10" id="KW-1185">Reference proteome</keyword>
<dbReference type="NCBIfam" id="TIGR01198">
    <property type="entry name" value="pgl"/>
    <property type="match status" value="1"/>
</dbReference>
<dbReference type="RefSeq" id="WP_125016103.1">
    <property type="nucleotide sequence ID" value="NZ_QWEZ01000002.1"/>
</dbReference>
<evidence type="ECO:0000256" key="5">
    <source>
        <dbReference type="ARBA" id="ARBA00013198"/>
    </source>
</evidence>
<dbReference type="InterPro" id="IPR037171">
    <property type="entry name" value="NagB/RpiA_transferase-like"/>
</dbReference>
<evidence type="ECO:0000313" key="9">
    <source>
        <dbReference type="EMBL" id="RRJ82394.1"/>
    </source>
</evidence>
<comment type="function">
    <text evidence="2 7">Hydrolysis of 6-phosphogluconolactone to 6-phosphogluconate.</text>
</comment>
<proteinExistence type="inferred from homology"/>
<feature type="domain" description="Glucosamine/galactosamine-6-phosphate isomerase" evidence="8">
    <location>
        <begin position="28"/>
        <end position="234"/>
    </location>
</feature>
<dbReference type="InterPro" id="IPR039104">
    <property type="entry name" value="6PGL"/>
</dbReference>
<reference evidence="9 10" key="2">
    <citation type="submission" date="2018-12" db="EMBL/GenBank/DDBJ databases">
        <title>Simiduia agarivorans gen. nov., sp. nov., a marine, agarolytic bacterium isolated from shallow coastal water from Keelung, Taiwan.</title>
        <authorList>
            <person name="Shieh W.Y."/>
        </authorList>
    </citation>
    <scope>NUCLEOTIDE SEQUENCE [LARGE SCALE GENOMIC DNA]</scope>
    <source>
        <strain evidence="9 10">GTF-13</strain>
    </source>
</reference>
<protein>
    <recommendedName>
        <fullName evidence="6 7">6-phosphogluconolactonase</fullName>
        <shortName evidence="7">6PGL</shortName>
        <ecNumber evidence="5 7">3.1.1.31</ecNumber>
    </recommendedName>
</protein>
<evidence type="ECO:0000313" key="10">
    <source>
        <dbReference type="Proteomes" id="UP000280792"/>
    </source>
</evidence>
<dbReference type="CDD" id="cd01400">
    <property type="entry name" value="6PGL"/>
    <property type="match status" value="1"/>
</dbReference>
<evidence type="ECO:0000256" key="4">
    <source>
        <dbReference type="ARBA" id="ARBA00010662"/>
    </source>
</evidence>
<evidence type="ECO:0000256" key="2">
    <source>
        <dbReference type="ARBA" id="ARBA00002681"/>
    </source>
</evidence>
<dbReference type="EMBL" id="QWEZ01000002">
    <property type="protein sequence ID" value="RRJ82394.1"/>
    <property type="molecule type" value="Genomic_DNA"/>
</dbReference>
<dbReference type="GO" id="GO:0006098">
    <property type="term" value="P:pentose-phosphate shunt"/>
    <property type="evidence" value="ECO:0007669"/>
    <property type="project" value="UniProtKB-UniPathway"/>
</dbReference>
<keyword evidence="7 9" id="KW-0378">Hydrolase</keyword>
<sequence length="246" mass="27001">MNPTFPDMPRPAPSPLLAGRWHPFDHHAHCCQRLAQVMASQLSRRLKQQPRASLVLSGGSTPAPLFDRLATYELPWDRVDTTLADDRWVAPDSPDSNLHLLRTHLLQGPASATHLIPLVGEEAGPEQGQAACERRLQEMKWPIDLLLLGMGNDGHTASLFPGSPGLDAAMALDRTQRCWAMRAPSAPQQRISLGLAPLAGAADIFLLLKGEEKYQTLTRALASQDPVQMPICALLSLPQLQVWWSP</sequence>
<organism evidence="9 10">
    <name type="scientific">Aestuariirhabdus litorea</name>
    <dbReference type="NCBI Taxonomy" id="2528527"/>
    <lineage>
        <taxon>Bacteria</taxon>
        <taxon>Pseudomonadati</taxon>
        <taxon>Pseudomonadota</taxon>
        <taxon>Gammaproteobacteria</taxon>
        <taxon>Oceanospirillales</taxon>
        <taxon>Aestuariirhabdaceae</taxon>
        <taxon>Aestuariirhabdus</taxon>
    </lineage>
</organism>
<evidence type="ECO:0000256" key="7">
    <source>
        <dbReference type="RuleBase" id="RU365095"/>
    </source>
</evidence>
<accession>A0A3P3VJ63</accession>
<dbReference type="InterPro" id="IPR005900">
    <property type="entry name" value="6-phosphogluconolactonase_DevB"/>
</dbReference>
<dbReference type="PANTHER" id="PTHR11054">
    <property type="entry name" value="6-PHOSPHOGLUCONOLACTONASE"/>
    <property type="match status" value="1"/>
</dbReference>
<dbReference type="Gene3D" id="3.40.50.1360">
    <property type="match status" value="1"/>
</dbReference>